<keyword evidence="3" id="KW-1185">Reference proteome</keyword>
<dbReference type="EMBL" id="JAWDGP010002675">
    <property type="protein sequence ID" value="KAK3780938.1"/>
    <property type="molecule type" value="Genomic_DNA"/>
</dbReference>
<comment type="caution">
    <text evidence="2">The sequence shown here is derived from an EMBL/GenBank/DDBJ whole genome shotgun (WGS) entry which is preliminary data.</text>
</comment>
<feature type="chain" id="PRO_5042000582" evidence="1">
    <location>
        <begin position="33"/>
        <end position="102"/>
    </location>
</feature>
<accession>A0AAE1A439</accession>
<dbReference type="Proteomes" id="UP001283361">
    <property type="component" value="Unassembled WGS sequence"/>
</dbReference>
<evidence type="ECO:0000313" key="2">
    <source>
        <dbReference type="EMBL" id="KAK3780938.1"/>
    </source>
</evidence>
<gene>
    <name evidence="2" type="ORF">RRG08_052089</name>
</gene>
<reference evidence="2" key="1">
    <citation type="journal article" date="2023" name="G3 (Bethesda)">
        <title>A reference genome for the long-term kleptoplast-retaining sea slug Elysia crispata morphotype clarki.</title>
        <authorList>
            <person name="Eastman K.E."/>
            <person name="Pendleton A.L."/>
            <person name="Shaikh M.A."/>
            <person name="Suttiyut T."/>
            <person name="Ogas R."/>
            <person name="Tomko P."/>
            <person name="Gavelis G."/>
            <person name="Widhalm J.R."/>
            <person name="Wisecaver J.H."/>
        </authorList>
    </citation>
    <scope>NUCLEOTIDE SEQUENCE</scope>
    <source>
        <strain evidence="2">ECLA1</strain>
    </source>
</reference>
<evidence type="ECO:0000313" key="3">
    <source>
        <dbReference type="Proteomes" id="UP001283361"/>
    </source>
</evidence>
<organism evidence="2 3">
    <name type="scientific">Elysia crispata</name>
    <name type="common">lettuce slug</name>
    <dbReference type="NCBI Taxonomy" id="231223"/>
    <lineage>
        <taxon>Eukaryota</taxon>
        <taxon>Metazoa</taxon>
        <taxon>Spiralia</taxon>
        <taxon>Lophotrochozoa</taxon>
        <taxon>Mollusca</taxon>
        <taxon>Gastropoda</taxon>
        <taxon>Heterobranchia</taxon>
        <taxon>Euthyneura</taxon>
        <taxon>Panpulmonata</taxon>
        <taxon>Sacoglossa</taxon>
        <taxon>Placobranchoidea</taxon>
        <taxon>Plakobranchidae</taxon>
        <taxon>Elysia</taxon>
    </lineage>
</organism>
<keyword evidence="1" id="KW-0732">Signal</keyword>
<proteinExistence type="predicted"/>
<protein>
    <submittedName>
        <fullName evidence="2">Uncharacterized protein</fullName>
    </submittedName>
</protein>
<evidence type="ECO:0000256" key="1">
    <source>
        <dbReference type="SAM" id="SignalP"/>
    </source>
</evidence>
<feature type="signal peptide" evidence="1">
    <location>
        <begin position="1"/>
        <end position="32"/>
    </location>
</feature>
<dbReference type="AlphaFoldDB" id="A0AAE1A439"/>
<name>A0AAE1A439_9GAST</name>
<sequence>MKIKLVSTQRVFELFSVCLLVCALPAVPPTAATLTSPGNELDLPTPRDTGDFIMQEDAAEVFHNVDIQKYNGIRFPLTCCVYIPRVRSVDHWRVWVFSTVKR</sequence>